<dbReference type="PROSITE" id="PS50893">
    <property type="entry name" value="ABC_TRANSPORTER_2"/>
    <property type="match status" value="1"/>
</dbReference>
<evidence type="ECO:0000256" key="1">
    <source>
        <dbReference type="ARBA" id="ARBA00022448"/>
    </source>
</evidence>
<dbReference type="InterPro" id="IPR017871">
    <property type="entry name" value="ABC_transporter-like_CS"/>
</dbReference>
<dbReference type="Gene3D" id="3.30.70.260">
    <property type="match status" value="1"/>
</dbReference>
<dbReference type="Pfam" id="PF09383">
    <property type="entry name" value="NIL"/>
    <property type="match status" value="1"/>
</dbReference>
<keyword evidence="6" id="KW-0029">Amino-acid transport</keyword>
<evidence type="ECO:0000313" key="13">
    <source>
        <dbReference type="Proteomes" id="UP000181969"/>
    </source>
</evidence>
<dbReference type="PANTHER" id="PTHR43166:SF30">
    <property type="entry name" value="METHIONINE IMPORT ATP-BINDING PROTEIN METN"/>
    <property type="match status" value="1"/>
</dbReference>
<dbReference type="InterPro" id="IPR041701">
    <property type="entry name" value="MetN_ABC"/>
</dbReference>
<dbReference type="SMART" id="SM00930">
    <property type="entry name" value="NIL"/>
    <property type="match status" value="1"/>
</dbReference>
<dbReference type="GO" id="GO:0005524">
    <property type="term" value="F:ATP binding"/>
    <property type="evidence" value="ECO:0007669"/>
    <property type="project" value="UniProtKB-KW"/>
</dbReference>
<dbReference type="InterPro" id="IPR050086">
    <property type="entry name" value="MetN_ABC_transporter-like"/>
</dbReference>
<dbReference type="Proteomes" id="UP000181969">
    <property type="component" value="Unassembled WGS sequence"/>
</dbReference>
<evidence type="ECO:0000256" key="4">
    <source>
        <dbReference type="ARBA" id="ARBA00022840"/>
    </source>
</evidence>
<dbReference type="PROSITE" id="PS00211">
    <property type="entry name" value="ABC_TRANSPORTER_1"/>
    <property type="match status" value="1"/>
</dbReference>
<keyword evidence="2" id="KW-1003">Cell membrane</keyword>
<reference evidence="11 13" key="1">
    <citation type="submission" date="2016-10" db="EMBL/GenBank/DDBJ databases">
        <authorList>
            <person name="de Groot N.N."/>
        </authorList>
    </citation>
    <scope>NUCLEOTIDE SEQUENCE [LARGE SCALE GENOMIC DNA]</scope>
    <source>
        <strain evidence="11 13">M79</strain>
    </source>
</reference>
<reference evidence="10" key="4">
    <citation type="submission" date="2023-04" db="EMBL/GenBank/DDBJ databases">
        <title>Genomic analysis of Lactococcus garvieae isolates.</title>
        <authorList>
            <person name="Zhanghang C."/>
        </authorList>
    </citation>
    <scope>NUCLEOTIDE SEQUENCE</scope>
    <source>
        <strain evidence="10">ZB-1</strain>
    </source>
</reference>
<dbReference type="OrthoDB" id="9802264at2"/>
<dbReference type="Proteomes" id="UP001164042">
    <property type="component" value="Chromosome"/>
</dbReference>
<dbReference type="Gene3D" id="3.40.50.300">
    <property type="entry name" value="P-loop containing nucleotide triphosphate hydrolases"/>
    <property type="match status" value="1"/>
</dbReference>
<dbReference type="InterPro" id="IPR027417">
    <property type="entry name" value="P-loop_NTPase"/>
</dbReference>
<dbReference type="SUPFAM" id="SSF55021">
    <property type="entry name" value="ACT-like"/>
    <property type="match status" value="1"/>
</dbReference>
<protein>
    <submittedName>
        <fullName evidence="11">D-methionine transport system ATP-binding protein</fullName>
    </submittedName>
    <submittedName>
        <fullName evidence="10">Methionine ABC transporter ATP-binding protein</fullName>
    </submittedName>
    <submittedName>
        <fullName evidence="9">Methionine import ATP-binding protein MetN</fullName>
    </submittedName>
</protein>
<keyword evidence="4 11" id="KW-0067">ATP-binding</keyword>
<dbReference type="InterPro" id="IPR003593">
    <property type="entry name" value="AAA+_ATPase"/>
</dbReference>
<dbReference type="GO" id="GO:0006865">
    <property type="term" value="P:amino acid transport"/>
    <property type="evidence" value="ECO:0007669"/>
    <property type="project" value="UniProtKB-KW"/>
</dbReference>
<dbReference type="Proteomes" id="UP000504756">
    <property type="component" value="Unassembled WGS sequence"/>
</dbReference>
<evidence type="ECO:0000259" key="8">
    <source>
        <dbReference type="PROSITE" id="PS50893"/>
    </source>
</evidence>
<keyword evidence="5" id="KW-1278">Translocase</keyword>
<organism evidence="11 13">
    <name type="scientific">Lactococcus garvieae</name>
    <dbReference type="NCBI Taxonomy" id="1363"/>
    <lineage>
        <taxon>Bacteria</taxon>
        <taxon>Bacillati</taxon>
        <taxon>Bacillota</taxon>
        <taxon>Bacilli</taxon>
        <taxon>Lactobacillales</taxon>
        <taxon>Streptococcaceae</taxon>
        <taxon>Lactococcus</taxon>
    </lineage>
</organism>
<dbReference type="SMART" id="SM00382">
    <property type="entry name" value="AAA"/>
    <property type="match status" value="1"/>
</dbReference>
<evidence type="ECO:0000313" key="14">
    <source>
        <dbReference type="Proteomes" id="UP000504756"/>
    </source>
</evidence>
<gene>
    <name evidence="9" type="primary">metN</name>
    <name evidence="9" type="ORF">ikelab_04170</name>
    <name evidence="12" type="ORF">OF801_01210</name>
    <name evidence="10" type="ORF">QHR29_05290</name>
    <name evidence="11" type="ORF">SAMN05216438_10379</name>
</gene>
<reference evidence="9 14" key="2">
    <citation type="submission" date="2020-06" db="EMBL/GenBank/DDBJ databases">
        <title>Draft genome sequence of Lactic acid bacteria from Okinawan-style tofu.</title>
        <authorList>
            <person name="Takara I."/>
            <person name="Ikematsu S."/>
        </authorList>
    </citation>
    <scope>NUCLEOTIDE SEQUENCE [LARGE SCALE GENOMIC DNA]</scope>
    <source>
        <strain evidence="14">lg38</strain>
        <strain evidence="9">Lg38</strain>
    </source>
</reference>
<dbReference type="EMBL" id="BLXU01000002">
    <property type="protein sequence ID" value="GFO51142.1"/>
    <property type="molecule type" value="Genomic_DNA"/>
</dbReference>
<keyword evidence="3" id="KW-0547">Nucleotide-binding</keyword>
<evidence type="ECO:0000313" key="9">
    <source>
        <dbReference type="EMBL" id="GFO51142.1"/>
    </source>
</evidence>
<dbReference type="InterPro" id="IPR045865">
    <property type="entry name" value="ACT-like_dom_sf"/>
</dbReference>
<evidence type="ECO:0000256" key="3">
    <source>
        <dbReference type="ARBA" id="ARBA00022741"/>
    </source>
</evidence>
<reference evidence="12" key="3">
    <citation type="submission" date="2022-10" db="EMBL/GenBank/DDBJ databases">
        <title>Genome assembly of Lactococcus garvieae isolates from cricket gut.</title>
        <authorList>
            <person name="Luecke A.R."/>
            <person name="Brown A.M.V."/>
            <person name="Wakeman C.A."/>
        </authorList>
    </citation>
    <scope>NUCLEOTIDE SEQUENCE</scope>
    <source>
        <strain evidence="12">Alexii-11_2</strain>
    </source>
</reference>
<evidence type="ECO:0000313" key="12">
    <source>
        <dbReference type="EMBL" id="UYT10587.1"/>
    </source>
</evidence>
<dbReference type="CDD" id="cd03258">
    <property type="entry name" value="ABC_MetN_methionine_transporter"/>
    <property type="match status" value="1"/>
</dbReference>
<evidence type="ECO:0000313" key="10">
    <source>
        <dbReference type="EMBL" id="MDH7959877.1"/>
    </source>
</evidence>
<dbReference type="InterPro" id="IPR003439">
    <property type="entry name" value="ABC_transporter-like_ATP-bd"/>
</dbReference>
<evidence type="ECO:0000256" key="7">
    <source>
        <dbReference type="ARBA" id="ARBA00023136"/>
    </source>
</evidence>
<dbReference type="Pfam" id="PF00005">
    <property type="entry name" value="ABC_tran"/>
    <property type="match status" value="1"/>
</dbReference>
<dbReference type="RefSeq" id="WP_074750742.1">
    <property type="nucleotide sequence ID" value="NZ_AP026069.1"/>
</dbReference>
<dbReference type="GO" id="GO:0016887">
    <property type="term" value="F:ATP hydrolysis activity"/>
    <property type="evidence" value="ECO:0007669"/>
    <property type="project" value="InterPro"/>
</dbReference>
<keyword evidence="7" id="KW-0472">Membrane</keyword>
<dbReference type="SUPFAM" id="SSF52540">
    <property type="entry name" value="P-loop containing nucleoside triphosphate hydrolases"/>
    <property type="match status" value="1"/>
</dbReference>
<keyword evidence="1" id="KW-0813">Transport</keyword>
<evidence type="ECO:0000256" key="5">
    <source>
        <dbReference type="ARBA" id="ARBA00022967"/>
    </source>
</evidence>
<proteinExistence type="predicted"/>
<feature type="domain" description="ABC transporter" evidence="8">
    <location>
        <begin position="4"/>
        <end position="253"/>
    </location>
</feature>
<dbReference type="Proteomes" id="UP001157396">
    <property type="component" value="Unassembled WGS sequence"/>
</dbReference>
<evidence type="ECO:0000256" key="6">
    <source>
        <dbReference type="ARBA" id="ARBA00022970"/>
    </source>
</evidence>
<dbReference type="EMBL" id="FOTJ01000003">
    <property type="protein sequence ID" value="SFL25334.1"/>
    <property type="molecule type" value="Genomic_DNA"/>
</dbReference>
<dbReference type="AlphaFoldDB" id="A0A1I4G5Q7"/>
<sequence>MAIIELNNIRVSYETKKNKVDAVKDTTIHIEKGDIFGIIGYSGAGKSTIVRTINLLQKPSAGEVKVNGKVLFKAGADGKDQAKIKTAELRKERQKIGMIFQHFNLLNEKTVFENIEFALLHSPLSDKQKEEKIRELLHLVSLSEFEEKYPAQLSGGQKQRVAIARALANDPEILISDEGTSALDPKTTNQILDLLKDLQKRLGLTIVLITHEMHVVKEIANKVAVMQNGEVIEQNNLLEIFAHPQEQLTQQFIDTTSNVSRFIHSLTENDTFSALAEDEELIYLSYYGNQSGEPAMSEITRKFDVSTNIFYGNVEVLQNTRFGSLVVSLKGTEENRLAAKEYLAGQNIEFTVLKAQVK</sequence>
<accession>A0A1I4G5Q7</accession>
<name>A0A1I4G5Q7_9LACT</name>
<dbReference type="InterPro" id="IPR018449">
    <property type="entry name" value="NIL_domain"/>
</dbReference>
<dbReference type="EMBL" id="JARYTV010000003">
    <property type="protein sequence ID" value="MDH7959877.1"/>
    <property type="molecule type" value="Genomic_DNA"/>
</dbReference>
<dbReference type="PANTHER" id="PTHR43166">
    <property type="entry name" value="AMINO ACID IMPORT ATP-BINDING PROTEIN"/>
    <property type="match status" value="1"/>
</dbReference>
<evidence type="ECO:0000313" key="11">
    <source>
        <dbReference type="EMBL" id="SFL25334.1"/>
    </source>
</evidence>
<dbReference type="EMBL" id="CP109635">
    <property type="protein sequence ID" value="UYT10587.1"/>
    <property type="molecule type" value="Genomic_DNA"/>
</dbReference>
<evidence type="ECO:0000256" key="2">
    <source>
        <dbReference type="ARBA" id="ARBA00022475"/>
    </source>
</evidence>